<organism evidence="1">
    <name type="scientific">uncultured Microcoleus sp</name>
    <dbReference type="NCBI Taxonomy" id="259945"/>
    <lineage>
        <taxon>Bacteria</taxon>
        <taxon>Bacillati</taxon>
        <taxon>Cyanobacteriota</taxon>
        <taxon>Cyanophyceae</taxon>
        <taxon>Oscillatoriophycideae</taxon>
        <taxon>Oscillatoriales</taxon>
        <taxon>Microcoleaceae</taxon>
        <taxon>Microcoleus</taxon>
        <taxon>environmental samples</taxon>
    </lineage>
</organism>
<accession>A0A6J4MHG8</accession>
<dbReference type="EMBL" id="CADCTZ010000660">
    <property type="protein sequence ID" value="CAA9359339.1"/>
    <property type="molecule type" value="Genomic_DNA"/>
</dbReference>
<dbReference type="InterPro" id="IPR035901">
    <property type="entry name" value="GIY-YIG_endonuc_sf"/>
</dbReference>
<proteinExistence type="predicted"/>
<protein>
    <recommendedName>
        <fullName evidence="2">GIY-YIG domain-containing protein</fullName>
    </recommendedName>
</protein>
<name>A0A6J4MHG8_9CYAN</name>
<sequence length="186" mass="21972">MLNRTSEVFSLEEMAWENSHLLPEDRRKIIYFVTAMQGENREIVYIGLAHNLSKRLTSHHRKVEFEFLNRMGYQVKIFGIVLPHGISEKQAQSVHVFYTRIFQPKLNNDYHSFVVIQAEQIKEQFESCEPNQGGYFKTHIKKWEQNRCRYEGLKKQIENCEQSGDGKEAVINKIWEAGKEYLMADI</sequence>
<evidence type="ECO:0008006" key="2">
    <source>
        <dbReference type="Google" id="ProtNLM"/>
    </source>
</evidence>
<reference evidence="1" key="1">
    <citation type="submission" date="2020-02" db="EMBL/GenBank/DDBJ databases">
        <authorList>
            <person name="Meier V. D."/>
        </authorList>
    </citation>
    <scope>NUCLEOTIDE SEQUENCE</scope>
    <source>
        <strain evidence="1">AVDCRST_MAG84</strain>
    </source>
</reference>
<dbReference type="SUPFAM" id="SSF82771">
    <property type="entry name" value="GIY-YIG endonuclease"/>
    <property type="match status" value="1"/>
</dbReference>
<dbReference type="AlphaFoldDB" id="A0A6J4MHG8"/>
<evidence type="ECO:0000313" key="1">
    <source>
        <dbReference type="EMBL" id="CAA9359339.1"/>
    </source>
</evidence>
<gene>
    <name evidence="1" type="ORF">AVDCRST_MAG84-3357</name>
</gene>